<dbReference type="Gene3D" id="3.40.50.360">
    <property type="match status" value="1"/>
</dbReference>
<dbReference type="InterPro" id="IPR005025">
    <property type="entry name" value="FMN_Rdtase-like_dom"/>
</dbReference>
<sequence>MAIQIISGSIRRKSLHQALATVVAEAVAQRGTPIIPCPLAAHPLPLYNQELEEQEGMPEGLHTLRTKIILAEGLIMASPEYNGSVTPLLKNTIDWLSRPFGDSPYGAVFRHKPILCLAASPGPGGGKKSLSHLQEILSIFSPRICPTTISLPQAEWPCTGETLPEEVQKTIEQGVTELLQRCSTTE</sequence>
<evidence type="ECO:0000313" key="2">
    <source>
        <dbReference type="EMBL" id="ERP31891.1"/>
    </source>
</evidence>
<dbReference type="AlphaFoldDB" id="U7D8K6"/>
<reference evidence="2 3" key="1">
    <citation type="journal article" date="2013" name="Environ. Microbiol.">
        <title>Genome analysis of Chitinivibrio alkaliphilus gen. nov., sp. nov., a novel extremely haloalkaliphilic anaerobic chitinolytic bacterium from the candidate phylum Termite Group 3.</title>
        <authorList>
            <person name="Sorokin D.Y."/>
            <person name="Gumerov V.M."/>
            <person name="Rakitin A.L."/>
            <person name="Beletsky A.V."/>
            <person name="Damste J.S."/>
            <person name="Muyzer G."/>
            <person name="Mardanov A.V."/>
            <person name="Ravin N.V."/>
        </authorList>
    </citation>
    <scope>NUCLEOTIDE SEQUENCE [LARGE SCALE GENOMIC DNA]</scope>
    <source>
        <strain evidence="2 3">ACht1</strain>
    </source>
</reference>
<organism evidence="2 3">
    <name type="scientific">Chitinivibrio alkaliphilus ACht1</name>
    <dbReference type="NCBI Taxonomy" id="1313304"/>
    <lineage>
        <taxon>Bacteria</taxon>
        <taxon>Pseudomonadati</taxon>
        <taxon>Fibrobacterota</taxon>
        <taxon>Chitinivibrionia</taxon>
        <taxon>Chitinivibrionales</taxon>
        <taxon>Chitinivibrionaceae</taxon>
        <taxon>Chitinivibrio</taxon>
    </lineage>
</organism>
<dbReference type="PANTHER" id="PTHR30543:SF21">
    <property type="entry name" value="NAD(P)H-DEPENDENT FMN REDUCTASE LOT6"/>
    <property type="match status" value="1"/>
</dbReference>
<dbReference type="PANTHER" id="PTHR30543">
    <property type="entry name" value="CHROMATE REDUCTASE"/>
    <property type="match status" value="1"/>
</dbReference>
<keyword evidence="3" id="KW-1185">Reference proteome</keyword>
<accession>U7D8K6</accession>
<evidence type="ECO:0000259" key="1">
    <source>
        <dbReference type="Pfam" id="PF03358"/>
    </source>
</evidence>
<evidence type="ECO:0000313" key="3">
    <source>
        <dbReference type="Proteomes" id="UP000017148"/>
    </source>
</evidence>
<dbReference type="STRING" id="1313304.CALK_1106"/>
<dbReference type="PATRIC" id="fig|1313304.3.peg.1061"/>
<dbReference type="Proteomes" id="UP000017148">
    <property type="component" value="Unassembled WGS sequence"/>
</dbReference>
<gene>
    <name evidence="2" type="ORF">CALK_1106</name>
</gene>
<dbReference type="OrthoDB" id="9806724at2"/>
<dbReference type="InterPro" id="IPR029039">
    <property type="entry name" value="Flavoprotein-like_sf"/>
</dbReference>
<dbReference type="eggNOG" id="COG0431">
    <property type="taxonomic scope" value="Bacteria"/>
</dbReference>
<proteinExistence type="predicted"/>
<protein>
    <submittedName>
        <fullName evidence="2">Flavoprotein</fullName>
    </submittedName>
</protein>
<dbReference type="Pfam" id="PF03358">
    <property type="entry name" value="FMN_red"/>
    <property type="match status" value="1"/>
</dbReference>
<comment type="caution">
    <text evidence="2">The sequence shown here is derived from an EMBL/GenBank/DDBJ whole genome shotgun (WGS) entry which is preliminary data.</text>
</comment>
<dbReference type="GO" id="GO:0005829">
    <property type="term" value="C:cytosol"/>
    <property type="evidence" value="ECO:0007669"/>
    <property type="project" value="TreeGrafter"/>
</dbReference>
<dbReference type="EMBL" id="ASJR01000008">
    <property type="protein sequence ID" value="ERP31891.1"/>
    <property type="molecule type" value="Genomic_DNA"/>
</dbReference>
<dbReference type="SUPFAM" id="SSF52218">
    <property type="entry name" value="Flavoproteins"/>
    <property type="match status" value="1"/>
</dbReference>
<dbReference type="GO" id="GO:0016491">
    <property type="term" value="F:oxidoreductase activity"/>
    <property type="evidence" value="ECO:0007669"/>
    <property type="project" value="InterPro"/>
</dbReference>
<dbReference type="InterPro" id="IPR050712">
    <property type="entry name" value="NAD(P)H-dep_reductase"/>
</dbReference>
<dbReference type="GO" id="GO:0010181">
    <property type="term" value="F:FMN binding"/>
    <property type="evidence" value="ECO:0007669"/>
    <property type="project" value="TreeGrafter"/>
</dbReference>
<dbReference type="RefSeq" id="WP_022636592.1">
    <property type="nucleotide sequence ID" value="NZ_ASJR01000008.1"/>
</dbReference>
<feature type="domain" description="NADPH-dependent FMN reductase-like" evidence="1">
    <location>
        <begin position="1"/>
        <end position="152"/>
    </location>
</feature>
<name>U7D8K6_9BACT</name>